<dbReference type="EMBL" id="AWTN01000159">
    <property type="protein sequence ID" value="KGG82296.1"/>
    <property type="molecule type" value="Genomic_DNA"/>
</dbReference>
<keyword evidence="5" id="KW-1133">Transmembrane helix</keyword>
<dbReference type="AlphaFoldDB" id="A0A0E3B6E9"/>
<dbReference type="Pfam" id="PF13672">
    <property type="entry name" value="PP2C_2"/>
    <property type="match status" value="1"/>
</dbReference>
<name>A0A0E3B6E9_9BURK</name>
<evidence type="ECO:0000256" key="5">
    <source>
        <dbReference type="SAM" id="Phobius"/>
    </source>
</evidence>
<dbReference type="Gene3D" id="3.30.200.20">
    <property type="entry name" value="Phosphorylase Kinase, domain 1"/>
    <property type="match status" value="1"/>
</dbReference>
<organism evidence="8 9">
    <name type="scientific">Comamonas thiooxydans</name>
    <dbReference type="NCBI Taxonomy" id="363952"/>
    <lineage>
        <taxon>Bacteria</taxon>
        <taxon>Pseudomonadati</taxon>
        <taxon>Pseudomonadota</taxon>
        <taxon>Betaproteobacteria</taxon>
        <taxon>Burkholderiales</taxon>
        <taxon>Comamonadaceae</taxon>
        <taxon>Comamonas</taxon>
    </lineage>
</organism>
<keyword evidence="5" id="KW-0812">Transmembrane</keyword>
<dbReference type="InterPro" id="IPR001932">
    <property type="entry name" value="PPM-type_phosphatase-like_dom"/>
</dbReference>
<dbReference type="SUPFAM" id="SSF56112">
    <property type="entry name" value="Protein kinase-like (PK-like)"/>
    <property type="match status" value="1"/>
</dbReference>
<dbReference type="PANTHER" id="PTHR43289:SF34">
    <property type="entry name" value="SERINE_THREONINE-PROTEIN KINASE YBDM-RELATED"/>
    <property type="match status" value="1"/>
</dbReference>
<evidence type="ECO:0000313" key="9">
    <source>
        <dbReference type="Proteomes" id="UP000029567"/>
    </source>
</evidence>
<dbReference type="Pfam" id="PF00069">
    <property type="entry name" value="Pkinase"/>
    <property type="match status" value="1"/>
</dbReference>
<keyword evidence="2" id="KW-0547">Nucleotide-binding</keyword>
<dbReference type="InterPro" id="IPR011009">
    <property type="entry name" value="Kinase-like_dom_sf"/>
</dbReference>
<accession>A0A0E3B6E9</accession>
<dbReference type="Gene3D" id="3.60.40.10">
    <property type="entry name" value="PPM-type phosphatase domain"/>
    <property type="match status" value="1"/>
</dbReference>
<dbReference type="SUPFAM" id="SSF81606">
    <property type="entry name" value="PP2C-like"/>
    <property type="match status" value="1"/>
</dbReference>
<dbReference type="InterPro" id="IPR000719">
    <property type="entry name" value="Prot_kinase_dom"/>
</dbReference>
<evidence type="ECO:0000256" key="4">
    <source>
        <dbReference type="ARBA" id="ARBA00022840"/>
    </source>
</evidence>
<evidence type="ECO:0000256" key="1">
    <source>
        <dbReference type="ARBA" id="ARBA00022679"/>
    </source>
</evidence>
<feature type="transmembrane region" description="Helical" evidence="5">
    <location>
        <begin position="546"/>
        <end position="569"/>
    </location>
</feature>
<protein>
    <submittedName>
        <fullName evidence="8">Serine/threonine phosphatase</fullName>
    </submittedName>
</protein>
<dbReference type="GO" id="GO:0005524">
    <property type="term" value="F:ATP binding"/>
    <property type="evidence" value="ECO:0007669"/>
    <property type="project" value="UniProtKB-KW"/>
</dbReference>
<dbReference type="SMART" id="SM00332">
    <property type="entry name" value="PP2Cc"/>
    <property type="match status" value="1"/>
</dbReference>
<evidence type="ECO:0000256" key="2">
    <source>
        <dbReference type="ARBA" id="ARBA00022741"/>
    </source>
</evidence>
<dbReference type="Proteomes" id="UP000029567">
    <property type="component" value="Unassembled WGS sequence"/>
</dbReference>
<dbReference type="PROSITE" id="PS51746">
    <property type="entry name" value="PPM_2"/>
    <property type="match status" value="1"/>
</dbReference>
<comment type="caution">
    <text evidence="8">The sequence shown here is derived from an EMBL/GenBank/DDBJ whole genome shotgun (WGS) entry which is preliminary data.</text>
</comment>
<dbReference type="RefSeq" id="WP_034384240.1">
    <property type="nucleotide sequence ID" value="NZ_AWTN01000159.1"/>
</dbReference>
<dbReference type="InterPro" id="IPR036457">
    <property type="entry name" value="PPM-type-like_dom_sf"/>
</dbReference>
<evidence type="ECO:0000259" key="7">
    <source>
        <dbReference type="PROSITE" id="PS51746"/>
    </source>
</evidence>
<dbReference type="PANTHER" id="PTHR43289">
    <property type="entry name" value="MITOGEN-ACTIVATED PROTEIN KINASE KINASE KINASE 20-RELATED"/>
    <property type="match status" value="1"/>
</dbReference>
<dbReference type="CDD" id="cd00143">
    <property type="entry name" value="PP2Cc"/>
    <property type="match status" value="1"/>
</dbReference>
<reference evidence="8 9" key="1">
    <citation type="submission" date="2013-09" db="EMBL/GenBank/DDBJ databases">
        <title>High correlation between genotypes and phenotypes of environmental bacteria Comamonas testosteroni strains.</title>
        <authorList>
            <person name="Liu L."/>
            <person name="Zhu W."/>
            <person name="Xia X."/>
            <person name="Xu B."/>
            <person name="Luo M."/>
            <person name="Wang G."/>
        </authorList>
    </citation>
    <scope>NUCLEOTIDE SEQUENCE [LARGE SCALE GENOMIC DNA]</scope>
    <source>
        <strain evidence="8 9">JL14</strain>
    </source>
</reference>
<feature type="domain" description="PPM-type phosphatase" evidence="7">
    <location>
        <begin position="6"/>
        <end position="229"/>
    </location>
</feature>
<evidence type="ECO:0000313" key="8">
    <source>
        <dbReference type="EMBL" id="KGG82296.1"/>
    </source>
</evidence>
<sequence>MPFELDIGWVSRSGRAQDNEDFAAVQLQDESSGHASMLAAVADGVSAGGWGREAAQTTVTCLVRDFFCTPATWEPTVALDRIVGAQNAWLYGINRRRQPAYGLTTLTALVLRGQSFTLAHVGDTRAYLLRQGQIEQLTEDHVMGGVDFAHRLARAIGLEDRVSIDYRQGEVVPGDIFVLLSDGIHNDVKPREFAQWAGEGGAQSLAERLADAAWRNGSRDNLTAVVVRVLGVKEATLDDTMRRAQSLPPLPLLRPGSLVDGLRVEALVADSGIYRVYRVLDERSGQRHALKTLHTQRAHDRQEWAALAHEAWVAGHLQTGAAARHLVRLHAAPVDLPSAFYLLYEWVEGETLSQWLERRHQPGVDQVLAIGQQAARVLGYLHRQGVIHRDVKPANLHCGVDGVLRLLDLGVALTGREPPELRALHAGTASYMNPEQWDDPPVPASAGSDLFALGVTLYQLLTSGRLPYGEVIAYQRGRYWRDPIPPSRHNPQVPIWLDAIVLKAIARDPAQRFETAEEMLLALERGAARPLLPQASSPLLERDPAFGWKTALAFSVVLNVALLYWLLFLPR</sequence>
<feature type="domain" description="Protein kinase" evidence="6">
    <location>
        <begin position="262"/>
        <end position="532"/>
    </location>
</feature>
<dbReference type="PROSITE" id="PS50011">
    <property type="entry name" value="PROTEIN_KINASE_DOM"/>
    <property type="match status" value="1"/>
</dbReference>
<proteinExistence type="predicted"/>
<dbReference type="SMART" id="SM00220">
    <property type="entry name" value="S_TKc"/>
    <property type="match status" value="1"/>
</dbReference>
<keyword evidence="1" id="KW-0808">Transferase</keyword>
<evidence type="ECO:0000256" key="3">
    <source>
        <dbReference type="ARBA" id="ARBA00022777"/>
    </source>
</evidence>
<evidence type="ECO:0000259" key="6">
    <source>
        <dbReference type="PROSITE" id="PS50011"/>
    </source>
</evidence>
<keyword evidence="3" id="KW-0418">Kinase</keyword>
<dbReference type="SMART" id="SM00331">
    <property type="entry name" value="PP2C_SIG"/>
    <property type="match status" value="1"/>
</dbReference>
<dbReference type="CDD" id="cd14014">
    <property type="entry name" value="STKc_PknB_like"/>
    <property type="match status" value="1"/>
</dbReference>
<dbReference type="Gene3D" id="1.10.510.10">
    <property type="entry name" value="Transferase(Phosphotransferase) domain 1"/>
    <property type="match status" value="1"/>
</dbReference>
<keyword evidence="5" id="KW-0472">Membrane</keyword>
<gene>
    <name evidence="8" type="ORF">P245_27625</name>
</gene>
<keyword evidence="4" id="KW-0067">ATP-binding</keyword>
<dbReference type="GO" id="GO:0004674">
    <property type="term" value="F:protein serine/threonine kinase activity"/>
    <property type="evidence" value="ECO:0007669"/>
    <property type="project" value="TreeGrafter"/>
</dbReference>